<sequence length="525" mass="60087">MSSVVLKKQPQSEQKQVLSREALEFVADLIKRHGLGLQRLLQERMDLTARLKRGERLDFPAETSEVRSSSWSVGEIPHDLKVRHVEITGPVDRKMMINALNSGADVYMADFEDSFSPVWESTVQGQLNLIDAVRRTIEYRSPEGKLYRLAEKTATLMVRPRGLHLIEKNMLVDGSPAPAALFDFGLYLFHNYEELRRRGTGPYFYLPKLESYREARWWAEVFADAEKTLNLPHGTIKCSVLIETITAAFQMDEILYMLRDYVTALNLGRWDYIFSFIKRLGHDPRYLMPDRSLLTMDKHFLRSAALLLVKTCHRRGAYAIGGMAAQVPIRGNPEAQQKAFSKVREDKLREISQGFDGAWVAHPDLVPLVKNLFLENMPGPNQLHVTHDNLTITAEDLLKIPEGERTAEGMRANMEVGLRYLESWLRGNGCVAINYLMEDTATFEIARALIWQWVKHGAALSDGRRVTPQVFEEELSNVLEKLKNEMGPENYKLLKFELAAELLRKTVLNEDFIEFTPPIAYDYLG</sequence>
<dbReference type="PIRSF" id="PIRSF001363">
    <property type="entry name" value="Malate_synth"/>
    <property type="match status" value="1"/>
</dbReference>
<comment type="similarity">
    <text evidence="1">Belongs to the malate synthase family.</text>
</comment>
<dbReference type="GO" id="GO:0005737">
    <property type="term" value="C:cytoplasm"/>
    <property type="evidence" value="ECO:0007669"/>
    <property type="project" value="TreeGrafter"/>
</dbReference>
<dbReference type="GO" id="GO:0004474">
    <property type="term" value="F:malate synthase activity"/>
    <property type="evidence" value="ECO:0007669"/>
    <property type="project" value="UniProtKB-EC"/>
</dbReference>
<dbReference type="Gene3D" id="3.20.20.360">
    <property type="entry name" value="Malate synthase, domain 3"/>
    <property type="match status" value="1"/>
</dbReference>
<dbReference type="InterPro" id="IPR046363">
    <property type="entry name" value="MS_N_TIM-barrel_dom"/>
</dbReference>
<dbReference type="Pfam" id="PF20656">
    <property type="entry name" value="MS_N"/>
    <property type="match status" value="1"/>
</dbReference>
<feature type="domain" description="Malate synthase C-terminal" evidence="9">
    <location>
        <begin position="404"/>
        <end position="522"/>
    </location>
</feature>
<dbReference type="EMBL" id="DRWN01000050">
    <property type="protein sequence ID" value="HHK68680.1"/>
    <property type="molecule type" value="Genomic_DNA"/>
</dbReference>
<dbReference type="InterPro" id="IPR048356">
    <property type="entry name" value="MS_N"/>
</dbReference>
<dbReference type="FunFam" id="1.20.1220.12:FF:000001">
    <property type="entry name" value="Malate synthase"/>
    <property type="match status" value="1"/>
</dbReference>
<evidence type="ECO:0000256" key="3">
    <source>
        <dbReference type="ARBA" id="ARBA00022435"/>
    </source>
</evidence>
<dbReference type="PANTHER" id="PTHR42902">
    <property type="entry name" value="MALATE SYNTHASE"/>
    <property type="match status" value="1"/>
</dbReference>
<keyword evidence="4" id="KW-0816">Tricarboxylic acid cycle</keyword>
<dbReference type="AlphaFoldDB" id="A0A7C5LCF1"/>
<reference evidence="10" key="1">
    <citation type="journal article" date="2020" name="mSystems">
        <title>Genome- and Community-Level Interaction Insights into Carbon Utilization and Element Cycling Functions of Hydrothermarchaeota in Hydrothermal Sediment.</title>
        <authorList>
            <person name="Zhou Z."/>
            <person name="Liu Y."/>
            <person name="Xu W."/>
            <person name="Pan J."/>
            <person name="Luo Z.H."/>
            <person name="Li M."/>
        </authorList>
    </citation>
    <scope>NUCLEOTIDE SEQUENCE [LARGE SCALE GENOMIC DNA]</scope>
    <source>
        <strain evidence="10">SpSt-1056</strain>
    </source>
</reference>
<dbReference type="Pfam" id="PF20659">
    <property type="entry name" value="MS_C"/>
    <property type="match status" value="1"/>
</dbReference>
<organism evidence="10">
    <name type="scientific">Caldiarchaeum subterraneum</name>
    <dbReference type="NCBI Taxonomy" id="311458"/>
    <lineage>
        <taxon>Archaea</taxon>
        <taxon>Nitrososphaerota</taxon>
        <taxon>Candidatus Caldarchaeales</taxon>
        <taxon>Candidatus Caldarchaeaceae</taxon>
        <taxon>Candidatus Caldarchaeum</taxon>
    </lineage>
</organism>
<keyword evidence="10" id="KW-0012">Acyltransferase</keyword>
<comment type="catalytic activity">
    <reaction evidence="6">
        <text>glyoxylate + acetyl-CoA + H2O = (S)-malate + CoA + H(+)</text>
        <dbReference type="Rhea" id="RHEA:18181"/>
        <dbReference type="ChEBI" id="CHEBI:15377"/>
        <dbReference type="ChEBI" id="CHEBI:15378"/>
        <dbReference type="ChEBI" id="CHEBI:15589"/>
        <dbReference type="ChEBI" id="CHEBI:36655"/>
        <dbReference type="ChEBI" id="CHEBI:57287"/>
        <dbReference type="ChEBI" id="CHEBI:57288"/>
        <dbReference type="EC" id="2.3.3.9"/>
    </reaction>
</comment>
<evidence type="ECO:0000256" key="5">
    <source>
        <dbReference type="ARBA" id="ARBA00022679"/>
    </source>
</evidence>
<dbReference type="InterPro" id="IPR011076">
    <property type="entry name" value="Malate_synth_sf"/>
</dbReference>
<dbReference type="GO" id="GO:0006099">
    <property type="term" value="P:tricarboxylic acid cycle"/>
    <property type="evidence" value="ECO:0007669"/>
    <property type="project" value="UniProtKB-KW"/>
</dbReference>
<dbReference type="SUPFAM" id="SSF51645">
    <property type="entry name" value="Malate synthase G"/>
    <property type="match status" value="1"/>
</dbReference>
<evidence type="ECO:0000259" key="7">
    <source>
        <dbReference type="Pfam" id="PF01274"/>
    </source>
</evidence>
<evidence type="ECO:0000256" key="4">
    <source>
        <dbReference type="ARBA" id="ARBA00022532"/>
    </source>
</evidence>
<feature type="domain" description="Malate synthase TIM barrel" evidence="7">
    <location>
        <begin position="155"/>
        <end position="400"/>
    </location>
</feature>
<evidence type="ECO:0000259" key="8">
    <source>
        <dbReference type="Pfam" id="PF20656"/>
    </source>
</evidence>
<evidence type="ECO:0000256" key="6">
    <source>
        <dbReference type="ARBA" id="ARBA00047918"/>
    </source>
</evidence>
<dbReference type="GO" id="GO:0006097">
    <property type="term" value="P:glyoxylate cycle"/>
    <property type="evidence" value="ECO:0007669"/>
    <property type="project" value="UniProtKB-KW"/>
</dbReference>
<evidence type="ECO:0000256" key="2">
    <source>
        <dbReference type="ARBA" id="ARBA00012636"/>
    </source>
</evidence>
<dbReference type="Gene3D" id="1.20.1220.12">
    <property type="entry name" value="Malate synthase, domain III"/>
    <property type="match status" value="1"/>
</dbReference>
<dbReference type="Pfam" id="PF01274">
    <property type="entry name" value="MS_TIM-barrel"/>
    <property type="match status" value="1"/>
</dbReference>
<evidence type="ECO:0000313" key="10">
    <source>
        <dbReference type="EMBL" id="HHK68680.1"/>
    </source>
</evidence>
<dbReference type="FunFam" id="3.20.20.360:FF:000001">
    <property type="entry name" value="Malate synthase"/>
    <property type="match status" value="1"/>
</dbReference>
<evidence type="ECO:0000259" key="9">
    <source>
        <dbReference type="Pfam" id="PF20659"/>
    </source>
</evidence>
<dbReference type="NCBIfam" id="TIGR01344">
    <property type="entry name" value="malate_syn_A"/>
    <property type="match status" value="1"/>
</dbReference>
<dbReference type="InterPro" id="IPR006252">
    <property type="entry name" value="Malate_synthA"/>
</dbReference>
<comment type="caution">
    <text evidence="10">The sequence shown here is derived from an EMBL/GenBank/DDBJ whole genome shotgun (WGS) entry which is preliminary data.</text>
</comment>
<keyword evidence="5 10" id="KW-0808">Transferase</keyword>
<feature type="domain" description="Malate synthase N-terminal" evidence="8">
    <location>
        <begin position="12"/>
        <end position="64"/>
    </location>
</feature>
<dbReference type="InterPro" id="IPR048355">
    <property type="entry name" value="MS_C"/>
</dbReference>
<accession>A0A7C5LCF1</accession>
<dbReference type="CDD" id="cd00727">
    <property type="entry name" value="malate_synt_A"/>
    <property type="match status" value="1"/>
</dbReference>
<protein>
    <recommendedName>
        <fullName evidence="2">malate synthase</fullName>
        <ecNumber evidence="2">2.3.3.9</ecNumber>
    </recommendedName>
</protein>
<dbReference type="InterPro" id="IPR044856">
    <property type="entry name" value="Malate_synth_C_sf"/>
</dbReference>
<dbReference type="EC" id="2.3.3.9" evidence="2"/>
<gene>
    <name evidence="10" type="primary">aceB</name>
    <name evidence="10" type="ORF">ENM11_05960</name>
</gene>
<dbReference type="InterPro" id="IPR001465">
    <property type="entry name" value="Malate_synthase_TIM"/>
</dbReference>
<name>A0A7C5LCF1_CALS0</name>
<proteinExistence type="inferred from homology"/>
<evidence type="ECO:0000256" key="1">
    <source>
        <dbReference type="ARBA" id="ARBA00006394"/>
    </source>
</evidence>
<keyword evidence="3" id="KW-0329">Glyoxylate bypass</keyword>
<dbReference type="PANTHER" id="PTHR42902:SF1">
    <property type="entry name" value="MALATE SYNTHASE 1-RELATED"/>
    <property type="match status" value="1"/>
</dbReference>